<keyword evidence="3" id="KW-0547">Nucleotide-binding</keyword>
<evidence type="ECO:0000256" key="1">
    <source>
        <dbReference type="ARBA" id="ARBA00022679"/>
    </source>
</evidence>
<dbReference type="InterPro" id="IPR036597">
    <property type="entry name" value="Fido-like_dom_sf"/>
</dbReference>
<reference evidence="9 10" key="1">
    <citation type="submission" date="2020-07" db="EMBL/GenBank/DDBJ databases">
        <title>Pusillimonas sp. nov., isolated from poultry manure in Taiwan.</title>
        <authorList>
            <person name="Lin S.-Y."/>
            <person name="Tang Y.-S."/>
            <person name="Young C.-C."/>
        </authorList>
    </citation>
    <scope>NUCLEOTIDE SEQUENCE [LARGE SCALE GENOMIC DNA]</scope>
    <source>
        <strain evidence="9 10">CC-YST705</strain>
    </source>
</reference>
<comment type="caution">
    <text evidence="9">The sequence shown here is derived from an EMBL/GenBank/DDBJ whole genome shotgun (WGS) entry which is preliminary data.</text>
</comment>
<protein>
    <recommendedName>
        <fullName evidence="5">protein adenylyltransferase</fullName>
        <ecNumber evidence="5">2.7.7.108</ecNumber>
    </recommendedName>
</protein>
<evidence type="ECO:0000256" key="3">
    <source>
        <dbReference type="ARBA" id="ARBA00022741"/>
    </source>
</evidence>
<dbReference type="Gene3D" id="1.10.3290.10">
    <property type="entry name" value="Fido-like domain"/>
    <property type="match status" value="1"/>
</dbReference>
<evidence type="ECO:0000256" key="7">
    <source>
        <dbReference type="ARBA" id="ARBA00048696"/>
    </source>
</evidence>
<evidence type="ECO:0000313" key="9">
    <source>
        <dbReference type="EMBL" id="MCB5364696.1"/>
    </source>
</evidence>
<dbReference type="Pfam" id="PF02661">
    <property type="entry name" value="Fic"/>
    <property type="match status" value="1"/>
</dbReference>
<evidence type="ECO:0000259" key="8">
    <source>
        <dbReference type="PROSITE" id="PS51459"/>
    </source>
</evidence>
<dbReference type="SUPFAM" id="SSF140931">
    <property type="entry name" value="Fic-like"/>
    <property type="match status" value="1"/>
</dbReference>
<dbReference type="PANTHER" id="PTHR39560:SF1">
    <property type="entry name" value="PROTEIN ADENYLYLTRANSFERASE FIC-RELATED"/>
    <property type="match status" value="1"/>
</dbReference>
<keyword evidence="4" id="KW-0067">ATP-binding</keyword>
<comment type="catalytic activity">
    <reaction evidence="6">
        <text>L-threonyl-[protein] + ATP = 3-O-(5'-adenylyl)-L-threonyl-[protein] + diphosphate</text>
        <dbReference type="Rhea" id="RHEA:54292"/>
        <dbReference type="Rhea" id="RHEA-COMP:11060"/>
        <dbReference type="Rhea" id="RHEA-COMP:13847"/>
        <dbReference type="ChEBI" id="CHEBI:30013"/>
        <dbReference type="ChEBI" id="CHEBI:30616"/>
        <dbReference type="ChEBI" id="CHEBI:33019"/>
        <dbReference type="ChEBI" id="CHEBI:138113"/>
        <dbReference type="EC" id="2.7.7.108"/>
    </reaction>
</comment>
<dbReference type="RefSeq" id="WP_226955107.1">
    <property type="nucleotide sequence ID" value="NZ_JACDXW010000007.1"/>
</dbReference>
<keyword evidence="1" id="KW-0808">Transferase</keyword>
<proteinExistence type="predicted"/>
<sequence>MKYSANADSYTHAESGVLKNRFNLYDAHELARVESGLFALRAAQLALKPIGGHFDLAHLQAIHKHLFGDVYEWAGELRSVDISKGTTRFAHHARIAPQAALLSQAFQAEHELRGLAIAPFCKRAAHYLAEWNVLHPFREGNGRSMREMFGLLAHACGYHISWHQIAPERFLAAMIQSYHGDETLLADLLHANTQTRDTARSMLVNQPGHT</sequence>
<comment type="catalytic activity">
    <reaction evidence="7">
        <text>L-tyrosyl-[protein] + ATP = O-(5'-adenylyl)-L-tyrosyl-[protein] + diphosphate</text>
        <dbReference type="Rhea" id="RHEA:54288"/>
        <dbReference type="Rhea" id="RHEA-COMP:10136"/>
        <dbReference type="Rhea" id="RHEA-COMP:13846"/>
        <dbReference type="ChEBI" id="CHEBI:30616"/>
        <dbReference type="ChEBI" id="CHEBI:33019"/>
        <dbReference type="ChEBI" id="CHEBI:46858"/>
        <dbReference type="ChEBI" id="CHEBI:83624"/>
        <dbReference type="EC" id="2.7.7.108"/>
    </reaction>
</comment>
<gene>
    <name evidence="9" type="ORF">H0484_13145</name>
</gene>
<evidence type="ECO:0000256" key="2">
    <source>
        <dbReference type="ARBA" id="ARBA00022695"/>
    </source>
</evidence>
<evidence type="ECO:0000256" key="5">
    <source>
        <dbReference type="ARBA" id="ARBA00034531"/>
    </source>
</evidence>
<dbReference type="Proteomes" id="UP000776983">
    <property type="component" value="Unassembled WGS sequence"/>
</dbReference>
<evidence type="ECO:0000313" key="10">
    <source>
        <dbReference type="Proteomes" id="UP000776983"/>
    </source>
</evidence>
<keyword evidence="2" id="KW-0548">Nucleotidyltransferase</keyword>
<keyword evidence="10" id="KW-1185">Reference proteome</keyword>
<evidence type="ECO:0000256" key="4">
    <source>
        <dbReference type="ARBA" id="ARBA00022840"/>
    </source>
</evidence>
<dbReference type="PANTHER" id="PTHR39560">
    <property type="entry name" value="PROTEIN ADENYLYLTRANSFERASE FIC-RELATED"/>
    <property type="match status" value="1"/>
</dbReference>
<name>A0ABS8CF77_9BURK</name>
<organism evidence="9 10">
    <name type="scientific">Mesopusillimonas faecipullorum</name>
    <dbReference type="NCBI Taxonomy" id="2755040"/>
    <lineage>
        <taxon>Bacteria</taxon>
        <taxon>Pseudomonadati</taxon>
        <taxon>Pseudomonadota</taxon>
        <taxon>Betaproteobacteria</taxon>
        <taxon>Burkholderiales</taxon>
        <taxon>Alcaligenaceae</taxon>
        <taxon>Mesopusillimonas</taxon>
    </lineage>
</organism>
<dbReference type="EC" id="2.7.7.108" evidence="5"/>
<accession>A0ABS8CF77</accession>
<evidence type="ECO:0000256" key="6">
    <source>
        <dbReference type="ARBA" id="ARBA00047939"/>
    </source>
</evidence>
<feature type="domain" description="Fido" evidence="8">
    <location>
        <begin position="54"/>
        <end position="191"/>
    </location>
</feature>
<dbReference type="InterPro" id="IPR003812">
    <property type="entry name" value="Fido"/>
</dbReference>
<dbReference type="EMBL" id="JACDXW010000007">
    <property type="protein sequence ID" value="MCB5364696.1"/>
    <property type="molecule type" value="Genomic_DNA"/>
</dbReference>
<dbReference type="PROSITE" id="PS51459">
    <property type="entry name" value="FIDO"/>
    <property type="match status" value="1"/>
</dbReference>